<evidence type="ECO:0000313" key="4">
    <source>
        <dbReference type="Proteomes" id="UP000758168"/>
    </source>
</evidence>
<gene>
    <name evidence="3" type="ORF">JOF54_000239</name>
</gene>
<feature type="domain" description="Transcription regulator PadR N-terminal" evidence="2">
    <location>
        <begin position="13"/>
        <end position="86"/>
    </location>
</feature>
<comment type="caution">
    <text evidence="3">The sequence shown here is derived from an EMBL/GenBank/DDBJ whole genome shotgun (WGS) entry which is preliminary data.</text>
</comment>
<dbReference type="GO" id="GO:0003677">
    <property type="term" value="F:DNA binding"/>
    <property type="evidence" value="ECO:0007669"/>
    <property type="project" value="UniProtKB-KW"/>
</dbReference>
<dbReference type="InterPro" id="IPR036388">
    <property type="entry name" value="WH-like_DNA-bd_sf"/>
</dbReference>
<accession>A0ABS4Z3N4</accession>
<evidence type="ECO:0000259" key="2">
    <source>
        <dbReference type="Pfam" id="PF03551"/>
    </source>
</evidence>
<dbReference type="Pfam" id="PF03551">
    <property type="entry name" value="PadR"/>
    <property type="match status" value="1"/>
</dbReference>
<dbReference type="RefSeq" id="WP_210052236.1">
    <property type="nucleotide sequence ID" value="NZ_BAAAMH010000036.1"/>
</dbReference>
<organism evidence="3 4">
    <name type="scientific">Microlunatus capsulatus</name>
    <dbReference type="NCBI Taxonomy" id="99117"/>
    <lineage>
        <taxon>Bacteria</taxon>
        <taxon>Bacillati</taxon>
        <taxon>Actinomycetota</taxon>
        <taxon>Actinomycetes</taxon>
        <taxon>Propionibacteriales</taxon>
        <taxon>Propionibacteriaceae</taxon>
        <taxon>Microlunatus</taxon>
    </lineage>
</organism>
<keyword evidence="3" id="KW-0238">DNA-binding</keyword>
<name>A0ABS4Z3N4_9ACTN</name>
<reference evidence="3 4" key="1">
    <citation type="submission" date="2021-03" db="EMBL/GenBank/DDBJ databases">
        <title>Sequencing the genomes of 1000 actinobacteria strains.</title>
        <authorList>
            <person name="Klenk H.-P."/>
        </authorList>
    </citation>
    <scope>NUCLEOTIDE SEQUENCE [LARGE SCALE GENOMIC DNA]</scope>
    <source>
        <strain evidence="3 4">DSM 12936</strain>
    </source>
</reference>
<dbReference type="EMBL" id="JAGIOB010000001">
    <property type="protein sequence ID" value="MBP2415317.1"/>
    <property type="molecule type" value="Genomic_DNA"/>
</dbReference>
<dbReference type="Proteomes" id="UP000758168">
    <property type="component" value="Unassembled WGS sequence"/>
</dbReference>
<evidence type="ECO:0000313" key="3">
    <source>
        <dbReference type="EMBL" id="MBP2415317.1"/>
    </source>
</evidence>
<dbReference type="PANTHER" id="PTHR33169">
    <property type="entry name" value="PADR-FAMILY TRANSCRIPTIONAL REGULATOR"/>
    <property type="match status" value="1"/>
</dbReference>
<keyword evidence="4" id="KW-1185">Reference proteome</keyword>
<dbReference type="InterPro" id="IPR036390">
    <property type="entry name" value="WH_DNA-bd_sf"/>
</dbReference>
<dbReference type="InterPro" id="IPR052509">
    <property type="entry name" value="Metal_resp_DNA-bind_regulator"/>
</dbReference>
<protein>
    <submittedName>
        <fullName evidence="3">DNA-binding PadR family transcriptional regulator</fullName>
    </submittedName>
</protein>
<feature type="region of interest" description="Disordered" evidence="1">
    <location>
        <begin position="106"/>
        <end position="128"/>
    </location>
</feature>
<dbReference type="InterPro" id="IPR005149">
    <property type="entry name" value="Tscrpt_reg_PadR_N"/>
</dbReference>
<dbReference type="PANTHER" id="PTHR33169:SF13">
    <property type="entry name" value="PADR-FAMILY TRANSCRIPTIONAL REGULATOR"/>
    <property type="match status" value="1"/>
</dbReference>
<dbReference type="SUPFAM" id="SSF46785">
    <property type="entry name" value="Winged helix' DNA-binding domain"/>
    <property type="match status" value="1"/>
</dbReference>
<evidence type="ECO:0000256" key="1">
    <source>
        <dbReference type="SAM" id="MobiDB-lite"/>
    </source>
</evidence>
<dbReference type="Gene3D" id="1.10.10.10">
    <property type="entry name" value="Winged helix-like DNA-binding domain superfamily/Winged helix DNA-binding domain"/>
    <property type="match status" value="1"/>
</dbReference>
<proteinExistence type="predicted"/>
<sequence>MTVDDLREPTLLILAALATQPRHGYALIEAVAELSEGRVRLKAGSLYATLDRLAREGLVAESGSEVVAGRHRRYYALTGSGVEVLSAQTARLQALAAATAAAVREHRRTRSGEDRSNAVDVRWAGGPA</sequence>